<dbReference type="InterPro" id="IPR031982">
    <property type="entry name" value="PilE-like"/>
</dbReference>
<dbReference type="PANTHER" id="PTHR30093">
    <property type="entry name" value="GENERAL SECRETION PATHWAY PROTEIN G"/>
    <property type="match status" value="1"/>
</dbReference>
<evidence type="ECO:0000313" key="2">
    <source>
        <dbReference type="EMBL" id="OIQ71234.1"/>
    </source>
</evidence>
<name>A0A1J5PJ58_9ZZZZ</name>
<dbReference type="PANTHER" id="PTHR30093:SF47">
    <property type="entry name" value="TYPE IV PILUS NON-CORE MINOR PILIN PILE"/>
    <property type="match status" value="1"/>
</dbReference>
<accession>A0A1J5PJ58</accession>
<dbReference type="NCBIfam" id="TIGR02532">
    <property type="entry name" value="IV_pilin_GFxxxE"/>
    <property type="match status" value="1"/>
</dbReference>
<dbReference type="Pfam" id="PF07963">
    <property type="entry name" value="N_methyl"/>
    <property type="match status" value="1"/>
</dbReference>
<organism evidence="2">
    <name type="scientific">mine drainage metagenome</name>
    <dbReference type="NCBI Taxonomy" id="410659"/>
    <lineage>
        <taxon>unclassified sequences</taxon>
        <taxon>metagenomes</taxon>
        <taxon>ecological metagenomes</taxon>
    </lineage>
</organism>
<proteinExistence type="predicted"/>
<dbReference type="Gene3D" id="3.30.700.10">
    <property type="entry name" value="Glycoprotein, Type 4 Pilin"/>
    <property type="match status" value="1"/>
</dbReference>
<sequence length="143" mass="15056">MNTKFAIRTSGFTLIELMITVAIIGILAAIALPSYTGYIQRSQRSNARNTLIQAAQWMERAATAKGTYPLTAEVPSGILTVDGGLYTATVASTDGGTYTITATRVAGSAQANDTCGDFVLDQANRRTIVNNATGTTAADCWGR</sequence>
<comment type="caution">
    <text evidence="2">The sequence shown here is derived from an EMBL/GenBank/DDBJ whole genome shotgun (WGS) entry which is preliminary data.</text>
</comment>
<feature type="transmembrane region" description="Helical" evidence="1">
    <location>
        <begin position="12"/>
        <end position="35"/>
    </location>
</feature>
<dbReference type="EMBL" id="MLJW01003820">
    <property type="protein sequence ID" value="OIQ71234.1"/>
    <property type="molecule type" value="Genomic_DNA"/>
</dbReference>
<dbReference type="InterPro" id="IPR012902">
    <property type="entry name" value="N_methyl_site"/>
</dbReference>
<gene>
    <name evidence="2" type="primary">pilE_22</name>
    <name evidence="2" type="ORF">GALL_471500</name>
</gene>
<evidence type="ECO:0000256" key="1">
    <source>
        <dbReference type="SAM" id="Phobius"/>
    </source>
</evidence>
<dbReference type="PROSITE" id="PS00409">
    <property type="entry name" value="PROKAR_NTER_METHYL"/>
    <property type="match status" value="1"/>
</dbReference>
<reference evidence="2" key="1">
    <citation type="submission" date="2016-10" db="EMBL/GenBank/DDBJ databases">
        <title>Sequence of Gallionella enrichment culture.</title>
        <authorList>
            <person name="Poehlein A."/>
            <person name="Muehling M."/>
            <person name="Daniel R."/>
        </authorList>
    </citation>
    <scope>NUCLEOTIDE SEQUENCE</scope>
</reference>
<dbReference type="SUPFAM" id="SSF54523">
    <property type="entry name" value="Pili subunits"/>
    <property type="match status" value="1"/>
</dbReference>
<keyword evidence="1" id="KW-1133">Transmembrane helix</keyword>
<dbReference type="GO" id="GO:0043683">
    <property type="term" value="P:type IV pilus assembly"/>
    <property type="evidence" value="ECO:0007669"/>
    <property type="project" value="InterPro"/>
</dbReference>
<keyword evidence="1" id="KW-0812">Transmembrane</keyword>
<dbReference type="AlphaFoldDB" id="A0A1J5PJ58"/>
<protein>
    <submittedName>
        <fullName evidence="2">Fimbrial protein</fullName>
    </submittedName>
</protein>
<dbReference type="InterPro" id="IPR045584">
    <property type="entry name" value="Pilin-like"/>
</dbReference>
<keyword evidence="1" id="KW-0472">Membrane</keyword>
<dbReference type="Pfam" id="PF16732">
    <property type="entry name" value="ComP_DUS"/>
    <property type="match status" value="1"/>
</dbReference>